<dbReference type="RefSeq" id="WP_166698378.1">
    <property type="nucleotide sequence ID" value="NZ_JAAQTL010000001.1"/>
</dbReference>
<organism evidence="4 5">
    <name type="scientific">Luteibacter yeojuensis</name>
    <dbReference type="NCBI Taxonomy" id="345309"/>
    <lineage>
        <taxon>Bacteria</taxon>
        <taxon>Pseudomonadati</taxon>
        <taxon>Pseudomonadota</taxon>
        <taxon>Gammaproteobacteria</taxon>
        <taxon>Lysobacterales</taxon>
        <taxon>Rhodanobacteraceae</taxon>
        <taxon>Luteibacter</taxon>
    </lineage>
</organism>
<keyword evidence="1" id="KW-0238">DNA-binding</keyword>
<comment type="caution">
    <text evidence="4">The sequence shown here is derived from an EMBL/GenBank/DDBJ whole genome shotgun (WGS) entry which is preliminary data.</text>
</comment>
<dbReference type="InterPro" id="IPR011006">
    <property type="entry name" value="CheY-like_superfamily"/>
</dbReference>
<dbReference type="EMBL" id="JAAQTL010000001">
    <property type="protein sequence ID" value="NID14680.1"/>
    <property type="molecule type" value="Genomic_DNA"/>
</dbReference>
<evidence type="ECO:0000313" key="5">
    <source>
        <dbReference type="Proteomes" id="UP000518878"/>
    </source>
</evidence>
<keyword evidence="5" id="KW-1185">Reference proteome</keyword>
<evidence type="ECO:0000313" key="4">
    <source>
        <dbReference type="EMBL" id="NID14680.1"/>
    </source>
</evidence>
<dbReference type="Pfam" id="PF00072">
    <property type="entry name" value="Response_reg"/>
    <property type="match status" value="1"/>
</dbReference>
<feature type="modified residue" description="4-aspartylphosphate" evidence="2">
    <location>
        <position position="57"/>
    </location>
</feature>
<dbReference type="PANTHER" id="PTHR43214">
    <property type="entry name" value="TWO-COMPONENT RESPONSE REGULATOR"/>
    <property type="match status" value="1"/>
</dbReference>
<protein>
    <submittedName>
        <fullName evidence="4">Response regulator transcription factor</fullName>
    </submittedName>
</protein>
<sequence length="128" mass="14277">MRRKVRILIADRNRMMREGLRAIIEQTDDMDVVGEMGDDRTALSLVERLRPDVALVDLELKEPASLDFIDLLSHASPRPCVIAMATYPDDSVAHRALCRGASSTFLKTSSRDDIIEAIRQACPSRNPG</sequence>
<dbReference type="Proteomes" id="UP000518878">
    <property type="component" value="Unassembled WGS sequence"/>
</dbReference>
<keyword evidence="2" id="KW-0597">Phosphoprotein</keyword>
<dbReference type="InterPro" id="IPR001789">
    <property type="entry name" value="Sig_transdc_resp-reg_receiver"/>
</dbReference>
<dbReference type="PROSITE" id="PS50110">
    <property type="entry name" value="RESPONSE_REGULATORY"/>
    <property type="match status" value="1"/>
</dbReference>
<dbReference type="InterPro" id="IPR058245">
    <property type="entry name" value="NreC/VraR/RcsB-like_REC"/>
</dbReference>
<evidence type="ECO:0000259" key="3">
    <source>
        <dbReference type="PROSITE" id="PS50110"/>
    </source>
</evidence>
<dbReference type="PANTHER" id="PTHR43214:SF42">
    <property type="entry name" value="TRANSCRIPTIONAL REGULATORY PROTEIN DESR"/>
    <property type="match status" value="1"/>
</dbReference>
<dbReference type="CDD" id="cd17535">
    <property type="entry name" value="REC_NarL-like"/>
    <property type="match status" value="1"/>
</dbReference>
<name>A0A7X5QSM8_9GAMM</name>
<accession>A0A7X5QSM8</accession>
<gene>
    <name evidence="4" type="ORF">HBF32_04270</name>
</gene>
<dbReference type="SMART" id="SM00448">
    <property type="entry name" value="REC"/>
    <property type="match status" value="1"/>
</dbReference>
<dbReference type="AlphaFoldDB" id="A0A7X5QSM8"/>
<feature type="domain" description="Response regulatory" evidence="3">
    <location>
        <begin position="6"/>
        <end position="122"/>
    </location>
</feature>
<dbReference type="GO" id="GO:0003677">
    <property type="term" value="F:DNA binding"/>
    <property type="evidence" value="ECO:0007669"/>
    <property type="project" value="UniProtKB-KW"/>
</dbReference>
<proteinExistence type="predicted"/>
<reference evidence="4 5" key="1">
    <citation type="journal article" date="2006" name="Int. J. Syst. Evol. Microbiol.">
        <title>Dyella yeojuensis sp. nov., isolated from greenhouse soil in Korea.</title>
        <authorList>
            <person name="Kim B.Y."/>
            <person name="Weon H.Y."/>
            <person name="Lee K.H."/>
            <person name="Seok S.J."/>
            <person name="Kwon S.W."/>
            <person name="Go S.J."/>
            <person name="Stackebrandt E."/>
        </authorList>
    </citation>
    <scope>NUCLEOTIDE SEQUENCE [LARGE SCALE GENOMIC DNA]</scope>
    <source>
        <strain evidence="4 5">DSM 17673</strain>
    </source>
</reference>
<evidence type="ECO:0000256" key="2">
    <source>
        <dbReference type="PROSITE-ProRule" id="PRU00169"/>
    </source>
</evidence>
<evidence type="ECO:0000256" key="1">
    <source>
        <dbReference type="ARBA" id="ARBA00023125"/>
    </source>
</evidence>
<dbReference type="InterPro" id="IPR039420">
    <property type="entry name" value="WalR-like"/>
</dbReference>
<dbReference type="GO" id="GO:0000160">
    <property type="term" value="P:phosphorelay signal transduction system"/>
    <property type="evidence" value="ECO:0007669"/>
    <property type="project" value="InterPro"/>
</dbReference>
<dbReference type="SUPFAM" id="SSF52172">
    <property type="entry name" value="CheY-like"/>
    <property type="match status" value="1"/>
</dbReference>
<dbReference type="Gene3D" id="3.40.50.2300">
    <property type="match status" value="1"/>
</dbReference>